<evidence type="ECO:0000256" key="1">
    <source>
        <dbReference type="ARBA" id="ARBA00004141"/>
    </source>
</evidence>
<evidence type="ECO:0000313" key="9">
    <source>
        <dbReference type="Proteomes" id="UP001055712"/>
    </source>
</evidence>
<accession>A0A9D4TJN6</accession>
<feature type="transmembrane region" description="Helical" evidence="6">
    <location>
        <begin position="196"/>
        <end position="217"/>
    </location>
</feature>
<evidence type="ECO:0000256" key="4">
    <source>
        <dbReference type="ARBA" id="ARBA00022989"/>
    </source>
</evidence>
<dbReference type="OrthoDB" id="431980at2759"/>
<dbReference type="InterPro" id="IPR011014">
    <property type="entry name" value="MscS_channel_TM-2"/>
</dbReference>
<evidence type="ECO:0000256" key="5">
    <source>
        <dbReference type="ARBA" id="ARBA00023136"/>
    </source>
</evidence>
<keyword evidence="3 6" id="KW-0812">Transmembrane</keyword>
<dbReference type="Gene3D" id="2.30.30.60">
    <property type="match status" value="1"/>
</dbReference>
<evidence type="ECO:0000313" key="8">
    <source>
        <dbReference type="EMBL" id="KAI3427237.1"/>
    </source>
</evidence>
<gene>
    <name evidence="8" type="ORF">D9Q98_007172</name>
</gene>
<dbReference type="GO" id="GO:0016020">
    <property type="term" value="C:membrane"/>
    <property type="evidence" value="ECO:0007669"/>
    <property type="project" value="UniProtKB-SubCell"/>
</dbReference>
<reference evidence="8" key="2">
    <citation type="submission" date="2020-11" db="EMBL/GenBank/DDBJ databases">
        <authorList>
            <person name="Cecchin M."/>
            <person name="Marcolungo L."/>
            <person name="Rossato M."/>
            <person name="Girolomoni L."/>
            <person name="Cosentino E."/>
            <person name="Cuine S."/>
            <person name="Li-Beisson Y."/>
            <person name="Delledonne M."/>
            <person name="Ballottari M."/>
        </authorList>
    </citation>
    <scope>NUCLEOTIDE SEQUENCE</scope>
    <source>
        <strain evidence="8">211/11P</strain>
        <tissue evidence="8">Whole cell</tissue>
    </source>
</reference>
<dbReference type="InterPro" id="IPR006685">
    <property type="entry name" value="MscS_channel_2nd"/>
</dbReference>
<evidence type="ECO:0000256" key="2">
    <source>
        <dbReference type="ARBA" id="ARBA00008017"/>
    </source>
</evidence>
<dbReference type="PANTHER" id="PTHR30221">
    <property type="entry name" value="SMALL-CONDUCTANCE MECHANOSENSITIVE CHANNEL"/>
    <property type="match status" value="1"/>
</dbReference>
<sequence>MVKPCGLPNLPEPLTADMLFEATGVPLLDELMRMPTVDAALAHSIRLASIAVSLALLGTLVVAAVDKFAGRRLGGTSSSFNAPLAALASAFKPAKMLMPYLLATYITTLASAMAQVAATKMKEEFGMLCRGAEGEVLFILKFFTQVVQDTSELLVIVFVAWVLIDFKNRFLSWLATSILSDSSVTNDAAVTLLRPLGGVLTFLILLAATAFAMGAYGLNLGPVIASVGGVGVVVGFATQGLLMNAISAIALFTTRPFVAGDDVELTMNGMLVVRGTVVQMEPMRTVIKSDDGGVVYVNNSEVTKYIIKNMTQGRSLAALGVASDQQVGTATQVDVQSIIM</sequence>
<protein>
    <recommendedName>
        <fullName evidence="7">Mechanosensitive ion channel MscS domain-containing protein</fullName>
    </recommendedName>
</protein>
<feature type="transmembrane region" description="Helical" evidence="6">
    <location>
        <begin position="97"/>
        <end position="118"/>
    </location>
</feature>
<dbReference type="AlphaFoldDB" id="A0A9D4TJN6"/>
<dbReference type="GO" id="GO:0008381">
    <property type="term" value="F:mechanosensitive monoatomic ion channel activity"/>
    <property type="evidence" value="ECO:0007669"/>
    <property type="project" value="InterPro"/>
</dbReference>
<dbReference type="Pfam" id="PF00924">
    <property type="entry name" value="MS_channel_2nd"/>
    <property type="match status" value="1"/>
</dbReference>
<keyword evidence="4 6" id="KW-1133">Transmembrane helix</keyword>
<dbReference type="InterPro" id="IPR023408">
    <property type="entry name" value="MscS_beta-dom_sf"/>
</dbReference>
<keyword evidence="9" id="KW-1185">Reference proteome</keyword>
<dbReference type="Gene3D" id="1.10.287.1260">
    <property type="match status" value="1"/>
</dbReference>
<feature type="transmembrane region" description="Helical" evidence="6">
    <location>
        <begin position="223"/>
        <end position="246"/>
    </location>
</feature>
<dbReference type="InterPro" id="IPR045275">
    <property type="entry name" value="MscS_archaea/bacteria_type"/>
</dbReference>
<feature type="transmembrane region" description="Helical" evidence="6">
    <location>
        <begin position="138"/>
        <end position="164"/>
    </location>
</feature>
<evidence type="ECO:0000256" key="3">
    <source>
        <dbReference type="ARBA" id="ARBA00022692"/>
    </source>
</evidence>
<comment type="subcellular location">
    <subcellularLocation>
        <location evidence="1">Membrane</location>
        <topology evidence="1">Multi-pass membrane protein</topology>
    </subcellularLocation>
</comment>
<organism evidence="8 9">
    <name type="scientific">Chlorella vulgaris</name>
    <name type="common">Green alga</name>
    <dbReference type="NCBI Taxonomy" id="3077"/>
    <lineage>
        <taxon>Eukaryota</taxon>
        <taxon>Viridiplantae</taxon>
        <taxon>Chlorophyta</taxon>
        <taxon>core chlorophytes</taxon>
        <taxon>Trebouxiophyceae</taxon>
        <taxon>Chlorellales</taxon>
        <taxon>Chlorellaceae</taxon>
        <taxon>Chlorella clade</taxon>
        <taxon>Chlorella</taxon>
    </lineage>
</organism>
<evidence type="ECO:0000259" key="7">
    <source>
        <dbReference type="Pfam" id="PF00924"/>
    </source>
</evidence>
<name>A0A9D4TJN6_CHLVU</name>
<dbReference type="SUPFAM" id="SSF82861">
    <property type="entry name" value="Mechanosensitive channel protein MscS (YggB), transmembrane region"/>
    <property type="match status" value="1"/>
</dbReference>
<reference evidence="8" key="1">
    <citation type="journal article" date="2019" name="Plant J.">
        <title>Chlorella vulgaris genome assembly and annotation reveals the molecular basis for metabolic acclimation to high light conditions.</title>
        <authorList>
            <person name="Cecchin M."/>
            <person name="Marcolungo L."/>
            <person name="Rossato M."/>
            <person name="Girolomoni L."/>
            <person name="Cosentino E."/>
            <person name="Cuine S."/>
            <person name="Li-Beisson Y."/>
            <person name="Delledonne M."/>
            <person name="Ballottari M."/>
        </authorList>
    </citation>
    <scope>NUCLEOTIDE SEQUENCE</scope>
    <source>
        <strain evidence="8">211/11P</strain>
    </source>
</reference>
<dbReference type="PANTHER" id="PTHR30221:SF1">
    <property type="entry name" value="SMALL-CONDUCTANCE MECHANOSENSITIVE CHANNEL"/>
    <property type="match status" value="1"/>
</dbReference>
<dbReference type="Proteomes" id="UP001055712">
    <property type="component" value="Unassembled WGS sequence"/>
</dbReference>
<proteinExistence type="inferred from homology"/>
<dbReference type="EMBL" id="SIDB01000010">
    <property type="protein sequence ID" value="KAI3427237.1"/>
    <property type="molecule type" value="Genomic_DNA"/>
</dbReference>
<dbReference type="InterPro" id="IPR010920">
    <property type="entry name" value="LSM_dom_sf"/>
</dbReference>
<feature type="transmembrane region" description="Helical" evidence="6">
    <location>
        <begin position="40"/>
        <end position="65"/>
    </location>
</feature>
<keyword evidence="5 6" id="KW-0472">Membrane</keyword>
<comment type="similarity">
    <text evidence="2">Belongs to the MscS (TC 1.A.23) family.</text>
</comment>
<evidence type="ECO:0000256" key="6">
    <source>
        <dbReference type="SAM" id="Phobius"/>
    </source>
</evidence>
<comment type="caution">
    <text evidence="8">The sequence shown here is derived from an EMBL/GenBank/DDBJ whole genome shotgun (WGS) entry which is preliminary data.</text>
</comment>
<feature type="domain" description="Mechanosensitive ion channel MscS" evidence="7">
    <location>
        <begin position="241"/>
        <end position="311"/>
    </location>
</feature>
<dbReference type="SUPFAM" id="SSF50182">
    <property type="entry name" value="Sm-like ribonucleoproteins"/>
    <property type="match status" value="1"/>
</dbReference>